<keyword evidence="9" id="KW-0812">Transmembrane</keyword>
<dbReference type="InterPro" id="IPR000719">
    <property type="entry name" value="Prot_kinase_dom"/>
</dbReference>
<dbReference type="PROSITE" id="PS50011">
    <property type="entry name" value="PROTEIN_KINASE_DOM"/>
    <property type="match status" value="1"/>
</dbReference>
<name>A0A7I7YEB0_9MYCO</name>
<keyword evidence="5" id="KW-0418">Kinase</keyword>
<feature type="transmembrane region" description="Helical" evidence="9">
    <location>
        <begin position="20"/>
        <end position="39"/>
    </location>
</feature>
<accession>A0A7I7YEB0</accession>
<keyword evidence="4" id="KW-0547">Nucleotide-binding</keyword>
<dbReference type="GO" id="GO:0005524">
    <property type="term" value="F:ATP binding"/>
    <property type="evidence" value="ECO:0007669"/>
    <property type="project" value="UniProtKB-KW"/>
</dbReference>
<dbReference type="SMART" id="SM00220">
    <property type="entry name" value="S_TKc"/>
    <property type="match status" value="1"/>
</dbReference>
<feature type="transmembrane region" description="Helical" evidence="9">
    <location>
        <begin position="329"/>
        <end position="349"/>
    </location>
</feature>
<evidence type="ECO:0000313" key="12">
    <source>
        <dbReference type="Proteomes" id="UP000467385"/>
    </source>
</evidence>
<evidence type="ECO:0000256" key="6">
    <source>
        <dbReference type="ARBA" id="ARBA00022840"/>
    </source>
</evidence>
<dbReference type="GO" id="GO:0080090">
    <property type="term" value="P:regulation of primary metabolic process"/>
    <property type="evidence" value="ECO:0007669"/>
    <property type="project" value="UniProtKB-ARBA"/>
</dbReference>
<dbReference type="Gene3D" id="3.30.200.20">
    <property type="entry name" value="Phosphorylase Kinase, domain 1"/>
    <property type="match status" value="1"/>
</dbReference>
<evidence type="ECO:0000313" key="11">
    <source>
        <dbReference type="EMBL" id="BBZ39442.1"/>
    </source>
</evidence>
<dbReference type="Gene3D" id="1.10.510.10">
    <property type="entry name" value="Transferase(Phosphotransferase) domain 1"/>
    <property type="match status" value="1"/>
</dbReference>
<evidence type="ECO:0000256" key="7">
    <source>
        <dbReference type="ARBA" id="ARBA00047899"/>
    </source>
</evidence>
<dbReference type="InterPro" id="IPR008271">
    <property type="entry name" value="Ser/Thr_kinase_AS"/>
</dbReference>
<dbReference type="EC" id="2.7.11.1" evidence="1"/>
<evidence type="ECO:0000256" key="4">
    <source>
        <dbReference type="ARBA" id="ARBA00022741"/>
    </source>
</evidence>
<dbReference type="PROSITE" id="PS00108">
    <property type="entry name" value="PROTEIN_KINASE_ST"/>
    <property type="match status" value="1"/>
</dbReference>
<dbReference type="Pfam" id="PF00069">
    <property type="entry name" value="Pkinase"/>
    <property type="match status" value="1"/>
</dbReference>
<evidence type="ECO:0000256" key="8">
    <source>
        <dbReference type="ARBA" id="ARBA00048679"/>
    </source>
</evidence>
<proteinExistence type="predicted"/>
<keyword evidence="9" id="KW-0472">Membrane</keyword>
<dbReference type="InterPro" id="IPR011009">
    <property type="entry name" value="Kinase-like_dom_sf"/>
</dbReference>
<dbReference type="Proteomes" id="UP000467385">
    <property type="component" value="Chromosome"/>
</dbReference>
<keyword evidence="2" id="KW-0723">Serine/threonine-protein kinase</keyword>
<gene>
    <name evidence="11" type="ORF">MCNS_25050</name>
</gene>
<evidence type="ECO:0000256" key="5">
    <source>
        <dbReference type="ARBA" id="ARBA00022777"/>
    </source>
</evidence>
<evidence type="ECO:0000256" key="9">
    <source>
        <dbReference type="SAM" id="Phobius"/>
    </source>
</evidence>
<keyword evidence="9" id="KW-1133">Transmembrane helix</keyword>
<organism evidence="11 12">
    <name type="scientific">Mycobacterium conspicuum</name>
    <dbReference type="NCBI Taxonomy" id="44010"/>
    <lineage>
        <taxon>Bacteria</taxon>
        <taxon>Bacillati</taxon>
        <taxon>Actinomycetota</taxon>
        <taxon>Actinomycetes</taxon>
        <taxon>Mycobacteriales</taxon>
        <taxon>Mycobacteriaceae</taxon>
        <taxon>Mycobacterium</taxon>
    </lineage>
</organism>
<evidence type="ECO:0000256" key="3">
    <source>
        <dbReference type="ARBA" id="ARBA00022679"/>
    </source>
</evidence>
<dbReference type="AlphaFoldDB" id="A0A7I7YEB0"/>
<reference evidence="11 12" key="1">
    <citation type="journal article" date="2019" name="Emerg. Microbes Infect.">
        <title>Comprehensive subspecies identification of 175 nontuberculous mycobacteria species based on 7547 genomic profiles.</title>
        <authorList>
            <person name="Matsumoto Y."/>
            <person name="Kinjo T."/>
            <person name="Motooka D."/>
            <person name="Nabeya D."/>
            <person name="Jung N."/>
            <person name="Uechi K."/>
            <person name="Horii T."/>
            <person name="Iida T."/>
            <person name="Fujita J."/>
            <person name="Nakamura S."/>
        </authorList>
    </citation>
    <scope>NUCLEOTIDE SEQUENCE [LARGE SCALE GENOMIC DNA]</scope>
    <source>
        <strain evidence="11 12">JCM 14738</strain>
    </source>
</reference>
<comment type="catalytic activity">
    <reaction evidence="7">
        <text>L-threonyl-[protein] + ATP = O-phospho-L-threonyl-[protein] + ADP + H(+)</text>
        <dbReference type="Rhea" id="RHEA:46608"/>
        <dbReference type="Rhea" id="RHEA-COMP:11060"/>
        <dbReference type="Rhea" id="RHEA-COMP:11605"/>
        <dbReference type="ChEBI" id="CHEBI:15378"/>
        <dbReference type="ChEBI" id="CHEBI:30013"/>
        <dbReference type="ChEBI" id="CHEBI:30616"/>
        <dbReference type="ChEBI" id="CHEBI:61977"/>
        <dbReference type="ChEBI" id="CHEBI:456216"/>
        <dbReference type="EC" id="2.7.11.1"/>
    </reaction>
</comment>
<dbReference type="GO" id="GO:0004674">
    <property type="term" value="F:protein serine/threonine kinase activity"/>
    <property type="evidence" value="ECO:0007669"/>
    <property type="project" value="UniProtKB-KW"/>
</dbReference>
<dbReference type="PANTHER" id="PTHR43289">
    <property type="entry name" value="MITOGEN-ACTIVATED PROTEIN KINASE KINASE KINASE 20-RELATED"/>
    <property type="match status" value="1"/>
</dbReference>
<keyword evidence="12" id="KW-1185">Reference proteome</keyword>
<evidence type="ECO:0000256" key="2">
    <source>
        <dbReference type="ARBA" id="ARBA00022527"/>
    </source>
</evidence>
<keyword evidence="6" id="KW-0067">ATP-binding</keyword>
<evidence type="ECO:0000259" key="10">
    <source>
        <dbReference type="PROSITE" id="PS50011"/>
    </source>
</evidence>
<keyword evidence="3" id="KW-0808">Transferase</keyword>
<dbReference type="PANTHER" id="PTHR43289:SF6">
    <property type="entry name" value="SERINE_THREONINE-PROTEIN KINASE NEKL-3"/>
    <property type="match status" value="1"/>
</dbReference>
<dbReference type="CDD" id="cd14014">
    <property type="entry name" value="STKc_PknB_like"/>
    <property type="match status" value="1"/>
</dbReference>
<protein>
    <recommendedName>
        <fullName evidence="1">non-specific serine/threonine protein kinase</fullName>
        <ecNumber evidence="1">2.7.11.1</ecNumber>
    </recommendedName>
</protein>
<sequence length="649" mass="68517">MPTERIYDLPMSLAAGQVFAGYTIVRVLGAGAMGTVYLVSHPRLPRQDALKVLPADLTANPEFRARFLREAELAAGLSHPNIVRIHDRGEEDGQFWISMAYVAGTDAGRFLREQFPGGMPLDEVAAIIAAVASALDYAHHRGLLHRDVKPANILLADPDAGLRRVFLADFGIARSIDDAAGLTATNMTVGTVNYAAPEQLRGEAIDGRADQYALACTAFHLLTGAAPFEDSNQAVVISRHVNTPPPSIGARRPELAGLDAVFATAMAKDPSQRFVSCTQFAEHLRQQSSPGFAYAGEIPARPDTEVTQPSLSAVAPTVVLRSKRRRRGVLAGALAGAALLVAGAVFAGVKLIDAPKPVPVAAPHGSSAAPKAAQASAPNTGPFTGVYNVDFARVTSLEGQVPKGATPTTETWAVRSACGSAGCMATASRLSGDTLQVTSMVLDQVDGNWIAVSVGSTNCGKLDGEVWETFTLQPRPDGTLVGEATQTMAVGCGNKRSVTFTRTGDADLSTLPDPATLPPRVVSPAEGLRGRYHESDVTPTGFKEEGDYTVQTHCLRTGDRCMSFFHAPPSSWWALVFGGGQWVYAREFDSRCSKGGTAHVKVNSQFPLPQPAQNPIALLTGQGFEDVQSANGTNCGSTSVTVKFARTGD</sequence>
<comment type="catalytic activity">
    <reaction evidence="8">
        <text>L-seryl-[protein] + ATP = O-phospho-L-seryl-[protein] + ADP + H(+)</text>
        <dbReference type="Rhea" id="RHEA:17989"/>
        <dbReference type="Rhea" id="RHEA-COMP:9863"/>
        <dbReference type="Rhea" id="RHEA-COMP:11604"/>
        <dbReference type="ChEBI" id="CHEBI:15378"/>
        <dbReference type="ChEBI" id="CHEBI:29999"/>
        <dbReference type="ChEBI" id="CHEBI:30616"/>
        <dbReference type="ChEBI" id="CHEBI:83421"/>
        <dbReference type="ChEBI" id="CHEBI:456216"/>
        <dbReference type="EC" id="2.7.11.1"/>
    </reaction>
</comment>
<dbReference type="EMBL" id="AP022613">
    <property type="protein sequence ID" value="BBZ39442.1"/>
    <property type="molecule type" value="Genomic_DNA"/>
</dbReference>
<feature type="domain" description="Protein kinase" evidence="10">
    <location>
        <begin position="22"/>
        <end position="292"/>
    </location>
</feature>
<evidence type="ECO:0000256" key="1">
    <source>
        <dbReference type="ARBA" id="ARBA00012513"/>
    </source>
</evidence>
<dbReference type="FunFam" id="3.30.200.20:FF:000035">
    <property type="entry name" value="Serine/threonine protein kinase Stk1"/>
    <property type="match status" value="1"/>
</dbReference>
<dbReference type="SUPFAM" id="SSF56112">
    <property type="entry name" value="Protein kinase-like (PK-like)"/>
    <property type="match status" value="1"/>
</dbReference>